<comment type="caution">
    <text evidence="2">The sequence shown here is derived from an EMBL/GenBank/DDBJ whole genome shotgun (WGS) entry which is preliminary data.</text>
</comment>
<feature type="transmembrane region" description="Helical" evidence="1">
    <location>
        <begin position="137"/>
        <end position="157"/>
    </location>
</feature>
<proteinExistence type="predicted"/>
<evidence type="ECO:0000313" key="3">
    <source>
        <dbReference type="Proteomes" id="UP000191663"/>
    </source>
</evidence>
<dbReference type="Proteomes" id="UP000191663">
    <property type="component" value="Unassembled WGS sequence"/>
</dbReference>
<keyword evidence="1" id="KW-0472">Membrane</keyword>
<sequence>MKKQIPLFICMIMGIVMIIQFFIPHSVSKQVYSYSYRWAIVISGFALILGIGSLIDHHTDRIKRKQESWYFSYVTLIALAIMAILGIFWGIKAGSLFMILYSNIIVPLGASMYAILAFYMASAAYRAFRARTKEATLLLVAAFIVMLGMVPFGYYISPRLPEFAEWLLRVPNMAAKRGIWFGVALGMISTSLKIILGIERSWLGGG</sequence>
<reference evidence="3" key="1">
    <citation type="submission" date="2017-01" db="EMBL/GenBank/DDBJ databases">
        <title>Novel pathways for hydrocarbon cycling and metabolic interdependencies in hydrothermal sediment communities.</title>
        <authorList>
            <person name="Dombrowski N."/>
            <person name="Seitz K."/>
            <person name="Teske A."/>
            <person name="Baker B."/>
        </authorList>
    </citation>
    <scope>NUCLEOTIDE SEQUENCE [LARGE SCALE GENOMIC DNA]</scope>
</reference>
<keyword evidence="1" id="KW-1133">Transmembrane helix</keyword>
<protein>
    <submittedName>
        <fullName evidence="2">Uncharacterized protein</fullName>
    </submittedName>
</protein>
<gene>
    <name evidence="2" type="ORF">BXT86_01405</name>
</gene>
<feature type="transmembrane region" description="Helical" evidence="1">
    <location>
        <begin position="5"/>
        <end position="23"/>
    </location>
</feature>
<dbReference type="EMBL" id="MUKB01000017">
    <property type="protein sequence ID" value="OPX18403.1"/>
    <property type="molecule type" value="Genomic_DNA"/>
</dbReference>
<evidence type="ECO:0000256" key="1">
    <source>
        <dbReference type="SAM" id="Phobius"/>
    </source>
</evidence>
<evidence type="ECO:0000313" key="2">
    <source>
        <dbReference type="EMBL" id="OPX18403.1"/>
    </source>
</evidence>
<accession>A0A1V4QGA3</accession>
<feature type="transmembrane region" description="Helical" evidence="1">
    <location>
        <begin position="177"/>
        <end position="196"/>
    </location>
</feature>
<organism evidence="2 3">
    <name type="scientific">candidate division WOR-3 bacterium 4484_100</name>
    <dbReference type="NCBI Taxonomy" id="1936077"/>
    <lineage>
        <taxon>Bacteria</taxon>
        <taxon>Bacteria division WOR-3</taxon>
    </lineage>
</organism>
<dbReference type="AlphaFoldDB" id="A0A1V4QGA3"/>
<feature type="transmembrane region" description="Helical" evidence="1">
    <location>
        <begin position="68"/>
        <end position="91"/>
    </location>
</feature>
<feature type="transmembrane region" description="Helical" evidence="1">
    <location>
        <begin position="35"/>
        <end position="56"/>
    </location>
</feature>
<keyword evidence="1" id="KW-0812">Transmembrane</keyword>
<name>A0A1V4QGA3_UNCW3</name>
<feature type="transmembrane region" description="Helical" evidence="1">
    <location>
        <begin position="97"/>
        <end position="125"/>
    </location>
</feature>